<gene>
    <name evidence="2" type="ORF">CAter282_4118</name>
</gene>
<proteinExistence type="predicted"/>
<dbReference type="EMBL" id="CP013235">
    <property type="protein sequence ID" value="AMP11778.1"/>
    <property type="molecule type" value="Genomic_DNA"/>
</dbReference>
<name>A0A127QNW0_9BURK</name>
<reference evidence="2 3" key="1">
    <citation type="submission" date="2015-11" db="EMBL/GenBank/DDBJ databases">
        <title>Exploring the genomic traits of fungus-feeding bacterial genus Collimonas.</title>
        <authorList>
            <person name="Song C."/>
            <person name="Schmidt R."/>
            <person name="de Jager V."/>
            <person name="Krzyzanowska D."/>
            <person name="Jongedijk E."/>
            <person name="Cankar K."/>
            <person name="Beekwilder J."/>
            <person name="van Veen A."/>
            <person name="de Boer W."/>
            <person name="van Veen J.A."/>
            <person name="Garbeva P."/>
        </authorList>
    </citation>
    <scope>NUCLEOTIDE SEQUENCE [LARGE SCALE GENOMIC DNA]</scope>
    <source>
        <strain evidence="2 3">Ter282</strain>
    </source>
</reference>
<organism evidence="2 3">
    <name type="scientific">Collimonas arenae</name>
    <dbReference type="NCBI Taxonomy" id="279058"/>
    <lineage>
        <taxon>Bacteria</taxon>
        <taxon>Pseudomonadati</taxon>
        <taxon>Pseudomonadota</taxon>
        <taxon>Betaproteobacteria</taxon>
        <taxon>Burkholderiales</taxon>
        <taxon>Oxalobacteraceae</taxon>
        <taxon>Collimonas</taxon>
    </lineage>
</organism>
<evidence type="ECO:0000313" key="2">
    <source>
        <dbReference type="EMBL" id="AMP11778.1"/>
    </source>
</evidence>
<accession>A0A127QNW0</accession>
<feature type="region of interest" description="Disordered" evidence="1">
    <location>
        <begin position="52"/>
        <end position="149"/>
    </location>
</feature>
<dbReference type="Proteomes" id="UP000071778">
    <property type="component" value="Chromosome"/>
</dbReference>
<evidence type="ECO:0000256" key="1">
    <source>
        <dbReference type="SAM" id="MobiDB-lite"/>
    </source>
</evidence>
<evidence type="ECO:0000313" key="3">
    <source>
        <dbReference type="Proteomes" id="UP000071778"/>
    </source>
</evidence>
<protein>
    <submittedName>
        <fullName evidence="2">Uncharacterized protein</fullName>
    </submittedName>
</protein>
<keyword evidence="3" id="KW-1185">Reference proteome</keyword>
<dbReference type="PATRIC" id="fig|279058.18.peg.4051"/>
<feature type="compositionally biased region" description="Low complexity" evidence="1">
    <location>
        <begin position="98"/>
        <end position="115"/>
    </location>
</feature>
<dbReference type="AlphaFoldDB" id="A0A127QNW0"/>
<sequence>MTGRRWLWVLVLTIVLHVLLISWGSRQFSVSQPVNRPEQIILADLVPLPPVEKPVMLPQPDKPKTSAPKRAAPAAKPRPAPIEQVPDTPIRETVTPIVDVAGAPGNDAVAGAAAPLKLRRPQPNPQRRQPKRPPRQASNTGPTRRHLPS</sequence>
<feature type="compositionally biased region" description="Low complexity" evidence="1">
    <location>
        <begin position="65"/>
        <end position="77"/>
    </location>
</feature>